<protein>
    <submittedName>
        <fullName evidence="3">Agmatine deiminase family protein</fullName>
    </submittedName>
</protein>
<dbReference type="Pfam" id="PF04371">
    <property type="entry name" value="PAD_porph"/>
    <property type="match status" value="1"/>
</dbReference>
<dbReference type="GO" id="GO:0004668">
    <property type="term" value="F:protein-arginine deiminase activity"/>
    <property type="evidence" value="ECO:0007669"/>
    <property type="project" value="InterPro"/>
</dbReference>
<dbReference type="Gene3D" id="3.75.10.10">
    <property type="entry name" value="L-arginine/glycine Amidinotransferase, Chain A"/>
    <property type="match status" value="1"/>
</dbReference>
<dbReference type="EMBL" id="JAGVSJ010000001">
    <property type="protein sequence ID" value="MBX8630934.1"/>
    <property type="molecule type" value="Genomic_DNA"/>
</dbReference>
<accession>A0A8J7YVG7</accession>
<sequence length="344" mass="38230">MKAEEDCGSGCVMPAEWETHESTWLAWPKNPLTFESKIIHEVEETYVEIIESLAPGERVDLLVDGEKDEEYVLSCLSHTGNVRFHKIRTADVWVRDYGPIFVRRMDRAGIVATKWIFNAWGSKYDDLLPDNNAGLEIAGRASVSGIVETGMVLEGGSIDANGSGLMLTTEQCLLNRNRNPGLDRRQISEMLSRYLGTRELIWLKGGIAGDDTDGHVDDVARFVSGNSVICMREKNEQSPNHSILKENADILRKFRKEDGGYLDVVEIQMPELSEGSVGLPGSYANFYIGNSAVLVPVFGCKQDGAAIDALREFFPQKRIKDIDCRALIHGFGALHCITQQQPLP</sequence>
<evidence type="ECO:0000256" key="1">
    <source>
        <dbReference type="ARBA" id="ARBA00022801"/>
    </source>
</evidence>
<dbReference type="GO" id="GO:0047632">
    <property type="term" value="F:agmatine deiminase activity"/>
    <property type="evidence" value="ECO:0007669"/>
    <property type="project" value="TreeGrafter"/>
</dbReference>
<keyword evidence="1" id="KW-0378">Hydrolase</keyword>
<dbReference type="GO" id="GO:0009446">
    <property type="term" value="P:putrescine biosynthetic process"/>
    <property type="evidence" value="ECO:0007669"/>
    <property type="project" value="InterPro"/>
</dbReference>
<proteinExistence type="predicted"/>
<dbReference type="AlphaFoldDB" id="A0A8J7YVG7"/>
<evidence type="ECO:0000313" key="2">
    <source>
        <dbReference type="EMBL" id="MBX8630934.1"/>
    </source>
</evidence>
<dbReference type="PANTHER" id="PTHR31377">
    <property type="entry name" value="AGMATINE DEIMINASE-RELATED"/>
    <property type="match status" value="1"/>
</dbReference>
<dbReference type="Proteomes" id="UP000716004">
    <property type="component" value="Unassembled WGS sequence"/>
</dbReference>
<dbReference type="InterPro" id="IPR007466">
    <property type="entry name" value="Peptidyl-Arg-deiminase_porph"/>
</dbReference>
<dbReference type="EMBL" id="JAHEAC010000001">
    <property type="protein sequence ID" value="MBX8643146.1"/>
    <property type="molecule type" value="Genomic_DNA"/>
</dbReference>
<reference evidence="3" key="1">
    <citation type="submission" date="2021-05" db="EMBL/GenBank/DDBJ databases">
        <title>Genomic insights into ecological role and evolution of a novel Thermoplasmata order Candidatus Sysuiplasmatales.</title>
        <authorList>
            <person name="Yuan Y."/>
        </authorList>
    </citation>
    <scope>NUCLEOTIDE SEQUENCE</scope>
    <source>
        <strain evidence="3">TUT19-bin139</strain>
        <strain evidence="2">YP2-bin.285</strain>
    </source>
</reference>
<comment type="caution">
    <text evidence="3">The sequence shown here is derived from an EMBL/GenBank/DDBJ whole genome shotgun (WGS) entry which is preliminary data.</text>
</comment>
<dbReference type="PANTHER" id="PTHR31377:SF0">
    <property type="entry name" value="AGMATINE DEIMINASE-RELATED"/>
    <property type="match status" value="1"/>
</dbReference>
<dbReference type="Proteomes" id="UP000750197">
    <property type="component" value="Unassembled WGS sequence"/>
</dbReference>
<evidence type="ECO:0000313" key="3">
    <source>
        <dbReference type="EMBL" id="MBX8643146.1"/>
    </source>
</evidence>
<dbReference type="SUPFAM" id="SSF55909">
    <property type="entry name" value="Pentein"/>
    <property type="match status" value="1"/>
</dbReference>
<organism evidence="3 4">
    <name type="scientific">Candidatus Sysuiplasma superficiale</name>
    <dbReference type="NCBI Taxonomy" id="2823368"/>
    <lineage>
        <taxon>Archaea</taxon>
        <taxon>Methanobacteriati</taxon>
        <taxon>Thermoplasmatota</taxon>
        <taxon>Thermoplasmata</taxon>
        <taxon>Candidatus Sysuiplasmatales</taxon>
        <taxon>Candidatus Sysuiplasmataceae</taxon>
        <taxon>Candidatus Sysuiplasma</taxon>
    </lineage>
</organism>
<name>A0A8J7YVG7_9ARCH</name>
<gene>
    <name evidence="2" type="ORF">J9259_00190</name>
    <name evidence="3" type="ORF">KIY12_00210</name>
</gene>
<evidence type="ECO:0000313" key="4">
    <source>
        <dbReference type="Proteomes" id="UP000750197"/>
    </source>
</evidence>